<organism evidence="1 2">
    <name type="scientific">Salmonella enterica subsp. arizonae</name>
    <dbReference type="NCBI Taxonomy" id="59203"/>
    <lineage>
        <taxon>Bacteria</taxon>
        <taxon>Pseudomonadati</taxon>
        <taxon>Pseudomonadota</taxon>
        <taxon>Gammaproteobacteria</taxon>
        <taxon>Enterobacterales</taxon>
        <taxon>Enterobacteriaceae</taxon>
        <taxon>Salmonella</taxon>
    </lineage>
</organism>
<dbReference type="Proteomes" id="UP000255443">
    <property type="component" value="Unassembled WGS sequence"/>
</dbReference>
<protein>
    <submittedName>
        <fullName evidence="1">4-amino-4-deoxy-L-arabinose transferase</fullName>
        <ecNumber evidence="1">2.4.2.43</ecNumber>
    </submittedName>
</protein>
<dbReference type="GO" id="GO:0103015">
    <property type="term" value="F:4-amino-4-deoxy-L-arabinose transferase activity"/>
    <property type="evidence" value="ECO:0007669"/>
    <property type="project" value="UniProtKB-EC"/>
</dbReference>
<keyword evidence="1" id="KW-0328">Glycosyltransferase</keyword>
<evidence type="ECO:0000313" key="2">
    <source>
        <dbReference type="Proteomes" id="UP000255443"/>
    </source>
</evidence>
<gene>
    <name evidence="1" type="primary">arnT_3</name>
    <name evidence="1" type="ORF">NCTC7303_02480</name>
</gene>
<evidence type="ECO:0000313" key="1">
    <source>
        <dbReference type="EMBL" id="SUG30269.1"/>
    </source>
</evidence>
<reference evidence="1 2" key="1">
    <citation type="submission" date="2018-06" db="EMBL/GenBank/DDBJ databases">
        <authorList>
            <consortium name="Pathogen Informatics"/>
            <person name="Doyle S."/>
        </authorList>
    </citation>
    <scope>NUCLEOTIDE SEQUENCE [LARGE SCALE GENOMIC DNA]</scope>
    <source>
        <strain evidence="1 2">NCTC7303</strain>
    </source>
</reference>
<name>A0A379SL34_SALER</name>
<dbReference type="EMBL" id="UGXC01000002">
    <property type="protein sequence ID" value="SUG30269.1"/>
    <property type="molecule type" value="Genomic_DNA"/>
</dbReference>
<dbReference type="AlphaFoldDB" id="A0A379SL34"/>
<dbReference type="EC" id="2.4.2.43" evidence="1"/>
<sequence>MLYGYTGELRYGLSYPDVHDKFVKANDFNAWLNQHRQRGIITLVLSIAKDEDISALAIPPASNIDYQGRLVLIQYQPN</sequence>
<accession>A0A379SL34</accession>
<proteinExistence type="predicted"/>
<keyword evidence="1" id="KW-0808">Transferase</keyword>